<name>A0ABR2S5L5_9ROSI</name>
<organism evidence="1 2">
    <name type="scientific">Hibiscus sabdariffa</name>
    <name type="common">roselle</name>
    <dbReference type="NCBI Taxonomy" id="183260"/>
    <lineage>
        <taxon>Eukaryota</taxon>
        <taxon>Viridiplantae</taxon>
        <taxon>Streptophyta</taxon>
        <taxon>Embryophyta</taxon>
        <taxon>Tracheophyta</taxon>
        <taxon>Spermatophyta</taxon>
        <taxon>Magnoliopsida</taxon>
        <taxon>eudicotyledons</taxon>
        <taxon>Gunneridae</taxon>
        <taxon>Pentapetalae</taxon>
        <taxon>rosids</taxon>
        <taxon>malvids</taxon>
        <taxon>Malvales</taxon>
        <taxon>Malvaceae</taxon>
        <taxon>Malvoideae</taxon>
        <taxon>Hibiscus</taxon>
    </lineage>
</organism>
<reference evidence="1 2" key="1">
    <citation type="journal article" date="2024" name="G3 (Bethesda)">
        <title>Genome assembly of Hibiscus sabdariffa L. provides insights into metabolisms of medicinal natural products.</title>
        <authorList>
            <person name="Kim T."/>
        </authorList>
    </citation>
    <scope>NUCLEOTIDE SEQUENCE [LARGE SCALE GENOMIC DNA]</scope>
    <source>
        <strain evidence="1">TK-2024</strain>
        <tissue evidence="1">Old leaves</tissue>
    </source>
</reference>
<dbReference type="EMBL" id="JBBPBN010000016">
    <property type="protein sequence ID" value="KAK9020489.1"/>
    <property type="molecule type" value="Genomic_DNA"/>
</dbReference>
<protein>
    <submittedName>
        <fullName evidence="1">Uncharacterized protein</fullName>
    </submittedName>
</protein>
<gene>
    <name evidence="1" type="ORF">V6N11_010513</name>
</gene>
<proteinExistence type="predicted"/>
<dbReference type="Proteomes" id="UP001396334">
    <property type="component" value="Unassembled WGS sequence"/>
</dbReference>
<sequence length="144" mass="15428">MAWRGAGSLSRSIAPHPSASASPSPLYFHSSPPSVTPSLLCPFQSFLPLHSLVPTACLTSHLTVNVRACCDLSNVAPPLQVLERPWISTANRASELRESDAKAVLAVSSCRHDPLYRHVWGAITAPTLRFGGFPRGQNPWSSSG</sequence>
<evidence type="ECO:0000313" key="1">
    <source>
        <dbReference type="EMBL" id="KAK9020489.1"/>
    </source>
</evidence>
<comment type="caution">
    <text evidence="1">The sequence shown here is derived from an EMBL/GenBank/DDBJ whole genome shotgun (WGS) entry which is preliminary data.</text>
</comment>
<keyword evidence="2" id="KW-1185">Reference proteome</keyword>
<evidence type="ECO:0000313" key="2">
    <source>
        <dbReference type="Proteomes" id="UP001396334"/>
    </source>
</evidence>
<accession>A0ABR2S5L5</accession>